<sequence>MASGVGGPTGPRGPGKFPQEQPRNEGRVGDHTVSGDGSVLSSNPRSSSASNVADRVNSGAQEVLGRVPQQDSGGNSSQVGKVLQGIAQRLLNVFRKTENSLPQGTPPPDREPLNLEGLTSRLDDLKRLEKTSLSETDRKDLEDLIKITEEQIAHLGGAQGSQMLQGASRLSSEDMESLTDQEVADIISQGEAARSSLRSLSEGLSPILQEANEKIDQTARGGSTSPTGRATSPTGSSSSKVSRSLTLTSRRICQCAWNILVFLLRVISRILSNIICALGNARRAAAEAFRRCCCCGDDGVSDVVSERGSDVASDIGSLHGDLGNSLRRWSGKDRVSSREASAWREGNPGISTRPADSSQEDPEDDRIYLQIEPENLGIRGSPSASNIDPQDQRNHSSSPGEEVVYESIDEVLKQGGPTPPPVPPRPQHTLSPTPEDLDALYAKPIRPSGPKTPENVKPQVPQEVEEEEEELPPPLPSRSEDLLSSLSSEAANVDPLPPLPPRPGASFPSNSEDRETIYTELSQDIYLPILPEQGRGSRDSDAPPVSPRESSEYEIPLPRKPSDGDYDNLRSPPLPSRDSDTPPPSGVSAGRRFLMGMSLPTPGGSRDYDWIRPEDVRVSRAASAPPLPPRPGGTPESLAVETSPGFGQEVAAVMLADAVEKTIEKMEAEGSSEESLTPEDLENIKRLAGVVKGSMGSSQGKPRSGEGS</sequence>
<reference evidence="2 3" key="1">
    <citation type="submission" date="2015-06" db="EMBL/GenBank/DDBJ databases">
        <title>More than comparative genomics: Whole genome sequencing reveals elusive C. pecorum plasmid and re-evaluates genetic differences and phylogenetic relationships between C. pecorum from pig, cattle, sheep and koala hosts.</title>
        <authorList>
            <person name="Jelocnik M."/>
            <person name="Bachmann N.L."/>
            <person name="Kaltenboeck B."/>
            <person name="Waugh C."/>
            <person name="Woolford L."/>
            <person name="Speight N."/>
            <person name="Gillett A."/>
            <person name="Higgins D."/>
            <person name="Flanagan C."/>
            <person name="Myers G."/>
            <person name="Timms P."/>
            <person name="Polkinghorne A."/>
        </authorList>
    </citation>
    <scope>NUCLEOTIDE SEQUENCE [LARGE SCALE GENOMIC DNA]</scope>
    <source>
        <strain evidence="2 3">L1</strain>
    </source>
</reference>
<dbReference type="Proteomes" id="UP000054301">
    <property type="component" value="Unassembled WGS sequence"/>
</dbReference>
<protein>
    <submittedName>
        <fullName evidence="2">Uncharacterized protein</fullName>
    </submittedName>
</protein>
<accession>A0AA40PRN8</accession>
<dbReference type="AlphaFoldDB" id="A0AA40PRN8"/>
<feature type="compositionally biased region" description="Polar residues" evidence="1">
    <location>
        <begin position="382"/>
        <end position="399"/>
    </location>
</feature>
<proteinExistence type="predicted"/>
<feature type="compositionally biased region" description="Basic and acidic residues" evidence="1">
    <location>
        <begin position="606"/>
        <end position="618"/>
    </location>
</feature>
<evidence type="ECO:0000313" key="2">
    <source>
        <dbReference type="EMBL" id="KTF29328.1"/>
    </source>
</evidence>
<feature type="compositionally biased region" description="Gly residues" evidence="1">
    <location>
        <begin position="1"/>
        <end position="13"/>
    </location>
</feature>
<feature type="compositionally biased region" description="Low complexity" evidence="1">
    <location>
        <begin position="220"/>
        <end position="241"/>
    </location>
</feature>
<feature type="compositionally biased region" description="Polar residues" evidence="1">
    <location>
        <begin position="69"/>
        <end position="79"/>
    </location>
</feature>
<dbReference type="EMBL" id="LFRH01000001">
    <property type="protein sequence ID" value="KTF29328.1"/>
    <property type="molecule type" value="Genomic_DNA"/>
</dbReference>
<feature type="region of interest" description="Disordered" evidence="1">
    <location>
        <begin position="215"/>
        <end position="241"/>
    </location>
</feature>
<gene>
    <name evidence="2" type="ORF">cpL1_0539</name>
</gene>
<name>A0AA40PRN8_9CHLA</name>
<feature type="compositionally biased region" description="Low complexity" evidence="1">
    <location>
        <begin position="38"/>
        <end position="50"/>
    </location>
</feature>
<comment type="caution">
    <text evidence="2">The sequence shown here is derived from an EMBL/GenBank/DDBJ whole genome shotgun (WGS) entry which is preliminary data.</text>
</comment>
<feature type="compositionally biased region" description="Pro residues" evidence="1">
    <location>
        <begin position="417"/>
        <end position="426"/>
    </location>
</feature>
<feature type="region of interest" description="Disordered" evidence="1">
    <location>
        <begin position="1"/>
        <end position="79"/>
    </location>
</feature>
<evidence type="ECO:0000313" key="3">
    <source>
        <dbReference type="Proteomes" id="UP000054301"/>
    </source>
</evidence>
<dbReference type="RefSeq" id="WP_058787529.1">
    <property type="nucleotide sequence ID" value="NZ_LFRH01000001.1"/>
</dbReference>
<evidence type="ECO:0000256" key="1">
    <source>
        <dbReference type="SAM" id="MobiDB-lite"/>
    </source>
</evidence>
<feature type="region of interest" description="Disordered" evidence="1">
    <location>
        <begin position="331"/>
        <end position="645"/>
    </location>
</feature>
<organism evidence="2 3">
    <name type="scientific">Chlamydia pecorum</name>
    <dbReference type="NCBI Taxonomy" id="85991"/>
    <lineage>
        <taxon>Bacteria</taxon>
        <taxon>Pseudomonadati</taxon>
        <taxon>Chlamydiota</taxon>
        <taxon>Chlamydiia</taxon>
        <taxon>Chlamydiales</taxon>
        <taxon>Chlamydiaceae</taxon>
        <taxon>Chlamydia/Chlamydophila group</taxon>
        <taxon>Chlamydia</taxon>
    </lineage>
</organism>